<accession>A0A918UQL0</accession>
<dbReference type="Proteomes" id="UP000630936">
    <property type="component" value="Unassembled WGS sequence"/>
</dbReference>
<reference evidence="2" key="1">
    <citation type="journal article" date="2014" name="Int. J. Syst. Evol. Microbiol.">
        <title>Complete genome sequence of Corynebacterium casei LMG S-19264T (=DSM 44701T), isolated from a smear-ripened cheese.</title>
        <authorList>
            <consortium name="US DOE Joint Genome Institute (JGI-PGF)"/>
            <person name="Walter F."/>
            <person name="Albersmeier A."/>
            <person name="Kalinowski J."/>
            <person name="Ruckert C."/>
        </authorList>
    </citation>
    <scope>NUCLEOTIDE SEQUENCE</scope>
    <source>
        <strain evidence="2">JCM 4988</strain>
    </source>
</reference>
<dbReference type="AlphaFoldDB" id="A0A918UQL0"/>
<evidence type="ECO:0000256" key="1">
    <source>
        <dbReference type="SAM" id="MobiDB-lite"/>
    </source>
</evidence>
<reference evidence="2" key="2">
    <citation type="submission" date="2020-09" db="EMBL/GenBank/DDBJ databases">
        <authorList>
            <person name="Sun Q."/>
            <person name="Ohkuma M."/>
        </authorList>
    </citation>
    <scope>NUCLEOTIDE SEQUENCE</scope>
    <source>
        <strain evidence="2">JCM 4988</strain>
    </source>
</reference>
<feature type="compositionally biased region" description="Pro residues" evidence="1">
    <location>
        <begin position="144"/>
        <end position="157"/>
    </location>
</feature>
<evidence type="ECO:0000313" key="2">
    <source>
        <dbReference type="EMBL" id="GGZ28416.1"/>
    </source>
</evidence>
<dbReference type="RefSeq" id="WP_190122801.1">
    <property type="nucleotide sequence ID" value="NZ_BMWG01000004.1"/>
</dbReference>
<evidence type="ECO:0000313" key="3">
    <source>
        <dbReference type="Proteomes" id="UP000630936"/>
    </source>
</evidence>
<comment type="caution">
    <text evidence="2">The sequence shown here is derived from an EMBL/GenBank/DDBJ whole genome shotgun (WGS) entry which is preliminary data.</text>
</comment>
<gene>
    <name evidence="2" type="ORF">GCM10010387_22340</name>
</gene>
<feature type="compositionally biased region" description="Low complexity" evidence="1">
    <location>
        <begin position="158"/>
        <end position="190"/>
    </location>
</feature>
<proteinExistence type="predicted"/>
<organism evidence="2 3">
    <name type="scientific">Streptomyces inusitatus</name>
    <dbReference type="NCBI Taxonomy" id="68221"/>
    <lineage>
        <taxon>Bacteria</taxon>
        <taxon>Bacillati</taxon>
        <taxon>Actinomycetota</taxon>
        <taxon>Actinomycetes</taxon>
        <taxon>Kitasatosporales</taxon>
        <taxon>Streptomycetaceae</taxon>
        <taxon>Streptomyces</taxon>
    </lineage>
</organism>
<protein>
    <submittedName>
        <fullName evidence="2">Uncharacterized protein</fullName>
    </submittedName>
</protein>
<dbReference type="EMBL" id="BMWG01000004">
    <property type="protein sequence ID" value="GGZ28416.1"/>
    <property type="molecule type" value="Genomic_DNA"/>
</dbReference>
<feature type="region of interest" description="Disordered" evidence="1">
    <location>
        <begin position="135"/>
        <end position="190"/>
    </location>
</feature>
<sequence>MIIAYTPEGGKPEHYDARSLRVSEASIVSRTIDQTWGDIKGNLQNDDLDAMRAIIWVIKKRAEPTLRFGDFDPGVDEMTTLFDKREIEDIVGGAFAVRNVDPEITAEQIVASLAAMPAAAADPEHARALIESLAADEGKAPAAGPEPGPPSEEPSPAPVTDSSSTSTPTGSSGSASSPTSSTSTPTVSTP</sequence>
<keyword evidence="3" id="KW-1185">Reference proteome</keyword>
<name>A0A918UQL0_9ACTN</name>